<dbReference type="STRING" id="993689.GCA_002077135_00780"/>
<dbReference type="OrthoDB" id="5959147at2"/>
<evidence type="ECO:0000256" key="1">
    <source>
        <dbReference type="SAM" id="Phobius"/>
    </source>
</evidence>
<keyword evidence="1" id="KW-0472">Membrane</keyword>
<keyword evidence="3" id="KW-1185">Reference proteome</keyword>
<dbReference type="AlphaFoldDB" id="A0A4S3KRV6"/>
<feature type="transmembrane region" description="Helical" evidence="1">
    <location>
        <begin position="7"/>
        <end position="29"/>
    </location>
</feature>
<dbReference type="RefSeq" id="WP_136256224.1">
    <property type="nucleotide sequence ID" value="NZ_LDOS01000001.1"/>
</dbReference>
<organism evidence="2 3">
    <name type="scientific">Metallibacterium scheffleri</name>
    <dbReference type="NCBI Taxonomy" id="993689"/>
    <lineage>
        <taxon>Bacteria</taxon>
        <taxon>Pseudomonadati</taxon>
        <taxon>Pseudomonadota</taxon>
        <taxon>Gammaproteobacteria</taxon>
        <taxon>Lysobacterales</taxon>
        <taxon>Rhodanobacteraceae</taxon>
        <taxon>Metallibacterium</taxon>
    </lineage>
</organism>
<dbReference type="Proteomes" id="UP000307749">
    <property type="component" value="Unassembled WGS sequence"/>
</dbReference>
<dbReference type="EMBL" id="MWQO01000006">
    <property type="protein sequence ID" value="THD11812.1"/>
    <property type="molecule type" value="Genomic_DNA"/>
</dbReference>
<reference evidence="2 3" key="1">
    <citation type="submission" date="2017-02" db="EMBL/GenBank/DDBJ databases">
        <title>Whole genome sequencing of Metallibacterium scheffleri DSM 24874 (T).</title>
        <authorList>
            <person name="Kumar S."/>
            <person name="Patil P."/>
            <person name="Patil P.B."/>
        </authorList>
    </citation>
    <scope>NUCLEOTIDE SEQUENCE [LARGE SCALE GENOMIC DNA]</scope>
    <source>
        <strain evidence="2 3">DSM 24874</strain>
    </source>
</reference>
<feature type="transmembrane region" description="Helical" evidence="1">
    <location>
        <begin position="118"/>
        <end position="140"/>
    </location>
</feature>
<feature type="transmembrane region" description="Helical" evidence="1">
    <location>
        <begin position="78"/>
        <end position="98"/>
    </location>
</feature>
<keyword evidence="1" id="KW-0812">Transmembrane</keyword>
<keyword evidence="1" id="KW-1133">Transmembrane helix</keyword>
<gene>
    <name evidence="2" type="ORF">B1806_01665</name>
</gene>
<protein>
    <submittedName>
        <fullName evidence="2">Uncharacterized protein</fullName>
    </submittedName>
</protein>
<accession>A0A4S3KRV6</accession>
<sequence>MSAMIHRLIGVLQIAGGFWGFFELAGRAFVVREPLWFALLLLGALMFLLVLVAGVWLINGDARGRAWSQWLQLAQVPILGSPWLSYGWHAGAVAALGFARGGHWSFGYRVPDIGWQLYLGGSAHWFVGLNFLGLILFLLLRLTRRA</sequence>
<feature type="transmembrane region" description="Helical" evidence="1">
    <location>
        <begin position="35"/>
        <end position="58"/>
    </location>
</feature>
<name>A0A4S3KRV6_9GAMM</name>
<evidence type="ECO:0000313" key="2">
    <source>
        <dbReference type="EMBL" id="THD11812.1"/>
    </source>
</evidence>
<evidence type="ECO:0000313" key="3">
    <source>
        <dbReference type="Proteomes" id="UP000307749"/>
    </source>
</evidence>
<comment type="caution">
    <text evidence="2">The sequence shown here is derived from an EMBL/GenBank/DDBJ whole genome shotgun (WGS) entry which is preliminary data.</text>
</comment>
<proteinExistence type="predicted"/>